<dbReference type="EMBL" id="CP003620">
    <property type="protein sequence ID" value="AFZ11128.1"/>
    <property type="molecule type" value="Genomic_DNA"/>
</dbReference>
<sequence length="219" mass="23261">MISIKNLLSTLSTTFIAGSIALFTVSKAQSTSLTGLIIFSTDKSGSASGGQIFNTRGGRGDDFYNVWVQQNGKFINGLDEGNVPINISLDIPGVYTFKMYGEPTFEFGYFGLNLFFNGNNTKPGISVFAPINTLPASPITSFSVNSNANTLPLAGLAESAVPGAGTLCFVDKSTMVTLTSYKWSSSNVENIDLVSPFSAHPSGSNDFTGEFTLTVTKIR</sequence>
<dbReference type="STRING" id="1173022.Cri9333_0128"/>
<organism evidence="1 2">
    <name type="scientific">Crinalium epipsammum PCC 9333</name>
    <dbReference type="NCBI Taxonomy" id="1173022"/>
    <lineage>
        <taxon>Bacteria</taxon>
        <taxon>Bacillati</taxon>
        <taxon>Cyanobacteriota</taxon>
        <taxon>Cyanophyceae</taxon>
        <taxon>Gomontiellales</taxon>
        <taxon>Gomontiellaceae</taxon>
        <taxon>Crinalium</taxon>
    </lineage>
</organism>
<dbReference type="AlphaFoldDB" id="K9VSU5"/>
<accession>K9VSU5</accession>
<gene>
    <name evidence="1" type="ORF">Cri9333_0128</name>
</gene>
<name>K9VSU5_9CYAN</name>
<evidence type="ECO:0000313" key="1">
    <source>
        <dbReference type="EMBL" id="AFZ11128.1"/>
    </source>
</evidence>
<evidence type="ECO:0000313" key="2">
    <source>
        <dbReference type="Proteomes" id="UP000010472"/>
    </source>
</evidence>
<dbReference type="KEGG" id="cep:Cri9333_0128"/>
<dbReference type="PATRIC" id="fig|1173022.3.peg.139"/>
<dbReference type="HOGENOM" id="CLU_1259678_0_0_3"/>
<keyword evidence="2" id="KW-1185">Reference proteome</keyword>
<proteinExistence type="predicted"/>
<dbReference type="eggNOG" id="ENOG5033B3N">
    <property type="taxonomic scope" value="Bacteria"/>
</dbReference>
<reference evidence="1 2" key="1">
    <citation type="submission" date="2012-06" db="EMBL/GenBank/DDBJ databases">
        <title>Finished chromosome of genome of Crinalium epipsammum PCC 9333.</title>
        <authorList>
            <consortium name="US DOE Joint Genome Institute"/>
            <person name="Gugger M."/>
            <person name="Coursin T."/>
            <person name="Rippka R."/>
            <person name="Tandeau De Marsac N."/>
            <person name="Huntemann M."/>
            <person name="Wei C.-L."/>
            <person name="Han J."/>
            <person name="Detter J.C."/>
            <person name="Han C."/>
            <person name="Tapia R."/>
            <person name="Davenport K."/>
            <person name="Daligault H."/>
            <person name="Erkkila T."/>
            <person name="Gu W."/>
            <person name="Munk A.C.C."/>
            <person name="Teshima H."/>
            <person name="Xu Y."/>
            <person name="Chain P."/>
            <person name="Chen A."/>
            <person name="Krypides N."/>
            <person name="Mavromatis K."/>
            <person name="Markowitz V."/>
            <person name="Szeto E."/>
            <person name="Ivanova N."/>
            <person name="Mikhailova N."/>
            <person name="Ovchinnikova G."/>
            <person name="Pagani I."/>
            <person name="Pati A."/>
            <person name="Goodwin L."/>
            <person name="Peters L."/>
            <person name="Pitluck S."/>
            <person name="Woyke T."/>
            <person name="Kerfeld C."/>
        </authorList>
    </citation>
    <scope>NUCLEOTIDE SEQUENCE [LARGE SCALE GENOMIC DNA]</scope>
    <source>
        <strain evidence="1 2">PCC 9333</strain>
    </source>
</reference>
<protein>
    <submittedName>
        <fullName evidence="1">Uncharacterized protein</fullName>
    </submittedName>
</protein>
<dbReference type="Proteomes" id="UP000010472">
    <property type="component" value="Chromosome"/>
</dbReference>